<keyword evidence="5 8" id="KW-0406">Ion transport</keyword>
<evidence type="ECO:0000256" key="1">
    <source>
        <dbReference type="ARBA" id="ARBA00004141"/>
    </source>
</evidence>
<accession>A0AAD4KX02</accession>
<dbReference type="AlphaFoldDB" id="A0AAD4KX02"/>
<comment type="similarity">
    <text evidence="8">Belongs to the two pore domain potassium channel (TC 1.A.1.8) family.</text>
</comment>
<keyword evidence="12" id="KW-1185">Reference proteome</keyword>
<feature type="transmembrane region" description="Helical" evidence="9">
    <location>
        <begin position="61"/>
        <end position="82"/>
    </location>
</feature>
<dbReference type="EMBL" id="JAJTJA010000003">
    <property type="protein sequence ID" value="KAH8701866.1"/>
    <property type="molecule type" value="Genomic_DNA"/>
</dbReference>
<keyword evidence="3 8" id="KW-0812">Transmembrane</keyword>
<feature type="transmembrane region" description="Helical" evidence="9">
    <location>
        <begin position="176"/>
        <end position="197"/>
    </location>
</feature>
<dbReference type="SUPFAM" id="SSF81324">
    <property type="entry name" value="Voltage-gated potassium channels"/>
    <property type="match status" value="2"/>
</dbReference>
<comment type="caution">
    <text evidence="11">The sequence shown here is derived from an EMBL/GenBank/DDBJ whole genome shotgun (WGS) entry which is preliminary data.</text>
</comment>
<feature type="transmembrane region" description="Helical" evidence="9">
    <location>
        <begin position="94"/>
        <end position="114"/>
    </location>
</feature>
<feature type="transmembrane region" description="Helical" evidence="9">
    <location>
        <begin position="384"/>
        <end position="405"/>
    </location>
</feature>
<comment type="subcellular location">
    <subcellularLocation>
        <location evidence="1">Membrane</location>
        <topology evidence="1">Multi-pass membrane protein</topology>
    </subcellularLocation>
</comment>
<evidence type="ECO:0000256" key="8">
    <source>
        <dbReference type="RuleBase" id="RU003857"/>
    </source>
</evidence>
<evidence type="ECO:0000256" key="9">
    <source>
        <dbReference type="SAM" id="Phobius"/>
    </source>
</evidence>
<dbReference type="RefSeq" id="XP_046075242.1">
    <property type="nucleotide sequence ID" value="XM_046213712.1"/>
</dbReference>
<gene>
    <name evidence="11" type="ORF">BGW36DRAFT_356014</name>
</gene>
<proteinExistence type="inferred from homology"/>
<feature type="domain" description="Potassium channel" evidence="10">
    <location>
        <begin position="183"/>
        <end position="253"/>
    </location>
</feature>
<evidence type="ECO:0000256" key="4">
    <source>
        <dbReference type="ARBA" id="ARBA00022989"/>
    </source>
</evidence>
<evidence type="ECO:0000259" key="10">
    <source>
        <dbReference type="Pfam" id="PF07885"/>
    </source>
</evidence>
<evidence type="ECO:0000256" key="6">
    <source>
        <dbReference type="ARBA" id="ARBA00023136"/>
    </source>
</evidence>
<keyword evidence="4 9" id="KW-1133">Transmembrane helix</keyword>
<feature type="domain" description="Potassium channel" evidence="10">
    <location>
        <begin position="334"/>
        <end position="406"/>
    </location>
</feature>
<feature type="transmembrane region" description="Helical" evidence="9">
    <location>
        <begin position="134"/>
        <end position="155"/>
    </location>
</feature>
<evidence type="ECO:0000313" key="12">
    <source>
        <dbReference type="Proteomes" id="UP001201262"/>
    </source>
</evidence>
<feature type="transmembrane region" description="Helical" evidence="9">
    <location>
        <begin position="232"/>
        <end position="254"/>
    </location>
</feature>
<dbReference type="InterPro" id="IPR003280">
    <property type="entry name" value="2pore_dom_K_chnl"/>
</dbReference>
<dbReference type="GO" id="GO:0030322">
    <property type="term" value="P:stabilization of membrane potential"/>
    <property type="evidence" value="ECO:0007669"/>
    <property type="project" value="TreeGrafter"/>
</dbReference>
<organism evidence="11 12">
    <name type="scientific">Talaromyces proteolyticus</name>
    <dbReference type="NCBI Taxonomy" id="1131652"/>
    <lineage>
        <taxon>Eukaryota</taxon>
        <taxon>Fungi</taxon>
        <taxon>Dikarya</taxon>
        <taxon>Ascomycota</taxon>
        <taxon>Pezizomycotina</taxon>
        <taxon>Eurotiomycetes</taxon>
        <taxon>Eurotiomycetidae</taxon>
        <taxon>Eurotiales</taxon>
        <taxon>Trichocomaceae</taxon>
        <taxon>Talaromyces</taxon>
        <taxon>Talaromyces sect. Bacilispori</taxon>
    </lineage>
</organism>
<feature type="transmembrane region" description="Helical" evidence="9">
    <location>
        <begin position="326"/>
        <end position="348"/>
    </location>
</feature>
<keyword evidence="2 8" id="KW-0813">Transport</keyword>
<evidence type="ECO:0000256" key="3">
    <source>
        <dbReference type="ARBA" id="ARBA00022692"/>
    </source>
</evidence>
<feature type="transmembrane region" description="Helical" evidence="9">
    <location>
        <begin position="354"/>
        <end position="372"/>
    </location>
</feature>
<dbReference type="PANTHER" id="PTHR11003">
    <property type="entry name" value="POTASSIUM CHANNEL, SUBFAMILY K"/>
    <property type="match status" value="1"/>
</dbReference>
<dbReference type="GO" id="GO:0015271">
    <property type="term" value="F:outward rectifier potassium channel activity"/>
    <property type="evidence" value="ECO:0007669"/>
    <property type="project" value="TreeGrafter"/>
</dbReference>
<dbReference type="PRINTS" id="PR01333">
    <property type="entry name" value="2POREKCHANEL"/>
</dbReference>
<protein>
    <submittedName>
        <fullName evidence="11">Potassium channel</fullName>
    </submittedName>
</protein>
<dbReference type="GeneID" id="70243999"/>
<dbReference type="PANTHER" id="PTHR11003:SF291">
    <property type="entry name" value="IP11374P"/>
    <property type="match status" value="1"/>
</dbReference>
<evidence type="ECO:0000256" key="7">
    <source>
        <dbReference type="ARBA" id="ARBA00023303"/>
    </source>
</evidence>
<reference evidence="11" key="1">
    <citation type="submission" date="2021-12" db="EMBL/GenBank/DDBJ databases">
        <title>Convergent genome expansion in fungi linked to evolution of root-endophyte symbiosis.</title>
        <authorList>
            <consortium name="DOE Joint Genome Institute"/>
            <person name="Ke Y.-H."/>
            <person name="Bonito G."/>
            <person name="Liao H.-L."/>
            <person name="Looney B."/>
            <person name="Rojas-Flechas A."/>
            <person name="Nash J."/>
            <person name="Hameed K."/>
            <person name="Schadt C."/>
            <person name="Martin F."/>
            <person name="Crous P.W."/>
            <person name="Miettinen O."/>
            <person name="Magnuson J.K."/>
            <person name="Labbe J."/>
            <person name="Jacobson D."/>
            <person name="Doktycz M.J."/>
            <person name="Veneault-Fourrey C."/>
            <person name="Kuo A."/>
            <person name="Mondo S."/>
            <person name="Calhoun S."/>
            <person name="Riley R."/>
            <person name="Ohm R."/>
            <person name="LaButti K."/>
            <person name="Andreopoulos B."/>
            <person name="Pangilinan J."/>
            <person name="Nolan M."/>
            <person name="Tritt A."/>
            <person name="Clum A."/>
            <person name="Lipzen A."/>
            <person name="Daum C."/>
            <person name="Barry K."/>
            <person name="Grigoriev I.V."/>
            <person name="Vilgalys R."/>
        </authorList>
    </citation>
    <scope>NUCLEOTIDE SEQUENCE</scope>
    <source>
        <strain evidence="11">PMI_201</strain>
    </source>
</reference>
<name>A0AAD4KX02_9EURO</name>
<sequence length="610" mass="68643">MLTKNELTKYNHWWLTWACFPVIAGTLCAMAVMFNICAVAQGWLEIVEVDGSTSTVPPSVWFIALKAVSLTLASITYIGFILTMTSKHNPTKGFIATISGWLVAATVLFSLIGVMVRQHRIIQPPQSLQYTQNFFYGILAAGLYILIAIFLAIYTSSTHSIHLTREERRKIECTSIILRSITFAIFLIGGAGTYSAVESWSFTDSLYFTDYTLLTIGIGNFAPRTHLGRSLLFPYATAGIIILGLLIRSITSFAKGLRDMKLRLRLEEERGNFHERRDFGGSIDQTHENIKQSSHVIDSAQFPGTSEITNLHRVKSDFYRRYRWKALLLFLTSWFVLWLVSAVIFRRSEKSQNWSYSTALYFTYISLTTIGYGDLYPTSNFGKAFFVFWSLIAIPVLTNLVTAMGDISLRAIVDFLSYMWKFGALGVGHILRRNRHTSNSRASGKRNINDVPNPESLASGTELENYACSSSAGCQSTKYFQPIGITGSSATNEIELGNVKSETSQNKVLLVEEIMKMVAALRNGSVEYDPSDNWTRILPLLHAGEAKGPDSAQVTRPAVFQAPEKDTTRRAMSSERVLADKNAELLWMLQFMVEKLYLDLREEELYRKVE</sequence>
<dbReference type="GO" id="GO:0005886">
    <property type="term" value="C:plasma membrane"/>
    <property type="evidence" value="ECO:0007669"/>
    <property type="project" value="TreeGrafter"/>
</dbReference>
<dbReference type="Gene3D" id="1.10.287.70">
    <property type="match status" value="2"/>
</dbReference>
<keyword evidence="7 8" id="KW-0407">Ion channel</keyword>
<dbReference type="GO" id="GO:0022841">
    <property type="term" value="F:potassium ion leak channel activity"/>
    <property type="evidence" value="ECO:0007669"/>
    <property type="project" value="TreeGrafter"/>
</dbReference>
<evidence type="ECO:0000313" key="11">
    <source>
        <dbReference type="EMBL" id="KAH8701866.1"/>
    </source>
</evidence>
<dbReference type="InterPro" id="IPR013099">
    <property type="entry name" value="K_chnl_dom"/>
</dbReference>
<keyword evidence="6 9" id="KW-0472">Membrane</keyword>
<dbReference type="Proteomes" id="UP001201262">
    <property type="component" value="Unassembled WGS sequence"/>
</dbReference>
<evidence type="ECO:0000256" key="2">
    <source>
        <dbReference type="ARBA" id="ARBA00022448"/>
    </source>
</evidence>
<dbReference type="Pfam" id="PF07885">
    <property type="entry name" value="Ion_trans_2"/>
    <property type="match status" value="2"/>
</dbReference>
<feature type="transmembrane region" description="Helical" evidence="9">
    <location>
        <begin position="12"/>
        <end position="41"/>
    </location>
</feature>
<evidence type="ECO:0000256" key="5">
    <source>
        <dbReference type="ARBA" id="ARBA00023065"/>
    </source>
</evidence>